<name>A0A1I2A3S2_9GAMM</name>
<gene>
    <name evidence="1" type="ORF">SAMN02799615_00914</name>
</gene>
<dbReference type="EMBL" id="FONH01000002">
    <property type="protein sequence ID" value="SFE38611.1"/>
    <property type="molecule type" value="Genomic_DNA"/>
</dbReference>
<dbReference type="Proteomes" id="UP000199477">
    <property type="component" value="Unassembled WGS sequence"/>
</dbReference>
<proteinExistence type="predicted"/>
<dbReference type="AlphaFoldDB" id="A0A1I2A3S2"/>
<evidence type="ECO:0000313" key="1">
    <source>
        <dbReference type="EMBL" id="SFE38611.1"/>
    </source>
</evidence>
<dbReference type="Pfam" id="PF07799">
    <property type="entry name" value="DUF1643"/>
    <property type="match status" value="1"/>
</dbReference>
<dbReference type="InterPro" id="IPR012441">
    <property type="entry name" value="DUF1643"/>
</dbReference>
<dbReference type="STRING" id="500610.SAMN02799615_00914"/>
<evidence type="ECO:0000313" key="2">
    <source>
        <dbReference type="Proteomes" id="UP000199477"/>
    </source>
</evidence>
<dbReference type="RefSeq" id="WP_035323833.1">
    <property type="nucleotide sequence ID" value="NZ_FONH01000002.1"/>
</dbReference>
<keyword evidence="2" id="KW-1185">Reference proteome</keyword>
<sequence>MSDLFSLQNDSVISPCGQWRYLIRERWAPGPIVGWVCHNPSTADHLKADNTKTRMRNFSITWEFGGFWVGNRYAGGRSPNPGDLDGMDDPVGPDNDRWLAELARSVDLIVVGWGDLFATPERTARVVEILHASGKPLHCLGANRNGSPKHPLYVSGAARPLPWPATPKESRA</sequence>
<accession>A0A1I2A3S2</accession>
<protein>
    <recommendedName>
        <fullName evidence="3">DUF1643 domain-containing protein</fullName>
    </recommendedName>
</protein>
<reference evidence="2" key="1">
    <citation type="submission" date="2016-10" db="EMBL/GenBank/DDBJ databases">
        <authorList>
            <person name="Varghese N."/>
            <person name="Submissions S."/>
        </authorList>
    </citation>
    <scope>NUCLEOTIDE SEQUENCE [LARGE SCALE GENOMIC DNA]</scope>
    <source>
        <strain evidence="2">UNC178MFTsu3.1</strain>
    </source>
</reference>
<organism evidence="1 2">
    <name type="scientific">Dyella marensis</name>
    <dbReference type="NCBI Taxonomy" id="500610"/>
    <lineage>
        <taxon>Bacteria</taxon>
        <taxon>Pseudomonadati</taxon>
        <taxon>Pseudomonadota</taxon>
        <taxon>Gammaproteobacteria</taxon>
        <taxon>Lysobacterales</taxon>
        <taxon>Rhodanobacteraceae</taxon>
        <taxon>Dyella</taxon>
    </lineage>
</organism>
<evidence type="ECO:0008006" key="3">
    <source>
        <dbReference type="Google" id="ProtNLM"/>
    </source>
</evidence>